<evidence type="ECO:0000256" key="8">
    <source>
        <dbReference type="SAM" id="Phobius"/>
    </source>
</evidence>
<dbReference type="GO" id="GO:0009103">
    <property type="term" value="P:lipopolysaccharide biosynthetic process"/>
    <property type="evidence" value="ECO:0007669"/>
    <property type="project" value="UniProtKB-ARBA"/>
</dbReference>
<evidence type="ECO:0000256" key="1">
    <source>
        <dbReference type="ARBA" id="ARBA00004651"/>
    </source>
</evidence>
<evidence type="ECO:0000256" key="6">
    <source>
        <dbReference type="ARBA" id="ARBA00022989"/>
    </source>
</evidence>
<feature type="transmembrane region" description="Helical" evidence="8">
    <location>
        <begin position="177"/>
        <end position="194"/>
    </location>
</feature>
<feature type="transmembrane region" description="Helical" evidence="8">
    <location>
        <begin position="6"/>
        <end position="27"/>
    </location>
</feature>
<dbReference type="AlphaFoldDB" id="A0A428KS60"/>
<keyword evidence="3" id="KW-0328">Glycosyltransferase</keyword>
<keyword evidence="5 8" id="KW-0812">Transmembrane</keyword>
<evidence type="ECO:0000259" key="9">
    <source>
        <dbReference type="Pfam" id="PF13231"/>
    </source>
</evidence>
<dbReference type="InterPro" id="IPR038731">
    <property type="entry name" value="RgtA/B/C-like"/>
</dbReference>
<keyword evidence="7 8" id="KW-0472">Membrane</keyword>
<reference evidence="10 11" key="1">
    <citation type="submission" date="2018-12" db="EMBL/GenBank/DDBJ databases">
        <authorList>
            <person name="Feng G."/>
            <person name="Zhu H."/>
        </authorList>
    </citation>
    <scope>NUCLEOTIDE SEQUENCE [LARGE SCALE GENOMIC DNA]</scope>
    <source>
        <strain evidence="10 11">KCTC 12533</strain>
    </source>
</reference>
<dbReference type="GO" id="GO:0016763">
    <property type="term" value="F:pentosyltransferase activity"/>
    <property type="evidence" value="ECO:0007669"/>
    <property type="project" value="TreeGrafter"/>
</dbReference>
<proteinExistence type="predicted"/>
<evidence type="ECO:0000313" key="10">
    <source>
        <dbReference type="EMBL" id="RSK49372.1"/>
    </source>
</evidence>
<feature type="domain" description="Glycosyltransferase RgtA/B/C/D-like" evidence="9">
    <location>
        <begin position="100"/>
        <end position="255"/>
    </location>
</feature>
<evidence type="ECO:0000256" key="3">
    <source>
        <dbReference type="ARBA" id="ARBA00022676"/>
    </source>
</evidence>
<sequence length="534" mass="59336">MSRISVPSYLLLVLGWLATIPLFLYGLGKPPVGIWDEGRVGVNAAWILRTNDWLVLRADQPYDNLGPEPLQVWQRPVGKPAASPWLVSRLIAPPDTWNTKPPLMPWLQALSMQWFGATAWAMRLPAALSGWLTVGVLLAFGVWGLARPGVGLLAGFILTTTPLFNSEHVTRTGDYDALLTLCVTTYLLSAWVYLRNGRFGWLLLAGLGLSLALLCKSAAACLPLPALAVYALCDAQRRAMLLRWQTWVAVGAAVVPLLTFYVLREQAAPGYIAASWYNDWAGRFGSHLTPGNRPWWMYVEYWFYPGLSLWSPVLLASVVAVARQRGLPEYLRFLTWQIAGTLVLLSLAQNRAHWYAAPLLPLLALLIAGLLMAWRDVWARRWLAFGLVWKVGVGGLVVAEAVVLLRAHERLANTLRQNSHIAYEMALPRIVETVLPQPEVIVLRDEFNSALDFTLLTLPAAYRPMILTMQPRHAAGMQALRAGQQVLGTWPEDRAWLAARFRLVPLVVLAEPAWCVRLEPRRPGPAGAVLADKP</sequence>
<comment type="subcellular location">
    <subcellularLocation>
        <location evidence="1">Cell membrane</location>
        <topology evidence="1">Multi-pass membrane protein</topology>
    </subcellularLocation>
</comment>
<evidence type="ECO:0000313" key="11">
    <source>
        <dbReference type="Proteomes" id="UP000273500"/>
    </source>
</evidence>
<feature type="transmembrane region" description="Helical" evidence="8">
    <location>
        <begin position="149"/>
        <end position="165"/>
    </location>
</feature>
<feature type="transmembrane region" description="Helical" evidence="8">
    <location>
        <begin position="120"/>
        <end position="143"/>
    </location>
</feature>
<dbReference type="Pfam" id="PF13231">
    <property type="entry name" value="PMT_2"/>
    <property type="match status" value="1"/>
</dbReference>
<keyword evidence="4" id="KW-0808">Transferase</keyword>
<dbReference type="InterPro" id="IPR050297">
    <property type="entry name" value="LipidA_mod_glycosyltrf_83"/>
</dbReference>
<keyword evidence="6 8" id="KW-1133">Transmembrane helix</keyword>
<dbReference type="EMBL" id="RWIT01000003">
    <property type="protein sequence ID" value="RSK49372.1"/>
    <property type="molecule type" value="Genomic_DNA"/>
</dbReference>
<evidence type="ECO:0000256" key="7">
    <source>
        <dbReference type="ARBA" id="ARBA00023136"/>
    </source>
</evidence>
<feature type="transmembrane region" description="Helical" evidence="8">
    <location>
        <begin position="301"/>
        <end position="323"/>
    </location>
</feature>
<dbReference type="PANTHER" id="PTHR33908">
    <property type="entry name" value="MANNOSYLTRANSFERASE YKCB-RELATED"/>
    <property type="match status" value="1"/>
</dbReference>
<dbReference type="Proteomes" id="UP000273500">
    <property type="component" value="Unassembled WGS sequence"/>
</dbReference>
<comment type="caution">
    <text evidence="10">The sequence shown here is derived from an EMBL/GenBank/DDBJ whole genome shotgun (WGS) entry which is preliminary data.</text>
</comment>
<feature type="transmembrane region" description="Helical" evidence="8">
    <location>
        <begin position="382"/>
        <end position="405"/>
    </location>
</feature>
<dbReference type="PANTHER" id="PTHR33908:SF11">
    <property type="entry name" value="MEMBRANE PROTEIN"/>
    <property type="match status" value="1"/>
</dbReference>
<organism evidence="10 11">
    <name type="scientific">Hymenobacter rigui</name>
    <dbReference type="NCBI Taxonomy" id="334424"/>
    <lineage>
        <taxon>Bacteria</taxon>
        <taxon>Pseudomonadati</taxon>
        <taxon>Bacteroidota</taxon>
        <taxon>Cytophagia</taxon>
        <taxon>Cytophagales</taxon>
        <taxon>Hymenobacteraceae</taxon>
        <taxon>Hymenobacter</taxon>
    </lineage>
</organism>
<dbReference type="GO" id="GO:0005886">
    <property type="term" value="C:plasma membrane"/>
    <property type="evidence" value="ECO:0007669"/>
    <property type="project" value="UniProtKB-SubCell"/>
</dbReference>
<evidence type="ECO:0000256" key="5">
    <source>
        <dbReference type="ARBA" id="ARBA00022692"/>
    </source>
</evidence>
<accession>A0A428KS60</accession>
<protein>
    <recommendedName>
        <fullName evidence="9">Glycosyltransferase RgtA/B/C/D-like domain-containing protein</fullName>
    </recommendedName>
</protein>
<feature type="transmembrane region" description="Helical" evidence="8">
    <location>
        <begin position="354"/>
        <end position="375"/>
    </location>
</feature>
<name>A0A428KS60_9BACT</name>
<evidence type="ECO:0000256" key="4">
    <source>
        <dbReference type="ARBA" id="ARBA00022679"/>
    </source>
</evidence>
<gene>
    <name evidence="10" type="ORF">EI291_07700</name>
</gene>
<evidence type="ECO:0000256" key="2">
    <source>
        <dbReference type="ARBA" id="ARBA00022475"/>
    </source>
</evidence>
<dbReference type="RefSeq" id="WP_125419228.1">
    <property type="nucleotide sequence ID" value="NZ_RWIT01000003.1"/>
</dbReference>
<feature type="transmembrane region" description="Helical" evidence="8">
    <location>
        <begin position="200"/>
        <end position="232"/>
    </location>
</feature>
<dbReference type="OrthoDB" id="9792789at2"/>
<keyword evidence="2" id="KW-1003">Cell membrane</keyword>
<feature type="transmembrane region" description="Helical" evidence="8">
    <location>
        <begin position="244"/>
        <end position="263"/>
    </location>
</feature>
<keyword evidence="11" id="KW-1185">Reference proteome</keyword>